<dbReference type="EMBL" id="NVIY01000009">
    <property type="protein sequence ID" value="PGD38403.1"/>
    <property type="molecule type" value="Genomic_DNA"/>
</dbReference>
<keyword evidence="4" id="KW-0436">Ligase</keyword>
<dbReference type="SUPFAM" id="SSF51735">
    <property type="entry name" value="NAD(P)-binding Rossmann-fold domains"/>
    <property type="match status" value="1"/>
</dbReference>
<evidence type="ECO:0000256" key="1">
    <source>
        <dbReference type="ARBA" id="ARBA00001957"/>
    </source>
</evidence>
<proteinExistence type="predicted"/>
<protein>
    <submittedName>
        <fullName evidence="8">Uncharacterized protein</fullName>
    </submittedName>
</protein>
<dbReference type="InterPro" id="IPR009081">
    <property type="entry name" value="PP-bd_ACP"/>
</dbReference>
<dbReference type="SUPFAM" id="SSF52777">
    <property type="entry name" value="CoA-dependent acyltransferases"/>
    <property type="match status" value="2"/>
</dbReference>
<comment type="cofactor">
    <cofactor evidence="1">
        <name>pantetheine 4'-phosphate</name>
        <dbReference type="ChEBI" id="CHEBI:47942"/>
    </cofactor>
</comment>
<evidence type="ECO:0000313" key="9">
    <source>
        <dbReference type="Proteomes" id="UP000223472"/>
    </source>
</evidence>
<dbReference type="NCBIfam" id="TIGR01686">
    <property type="entry name" value="FkbH"/>
    <property type="match status" value="1"/>
</dbReference>
<dbReference type="Pfam" id="PF07993">
    <property type="entry name" value="NAD_binding_4"/>
    <property type="match status" value="1"/>
</dbReference>
<dbReference type="SUPFAM" id="SSF56784">
    <property type="entry name" value="HAD-like"/>
    <property type="match status" value="1"/>
</dbReference>
<evidence type="ECO:0000313" key="8">
    <source>
        <dbReference type="EMBL" id="PGD38403.1"/>
    </source>
</evidence>
<dbReference type="InterPro" id="IPR010037">
    <property type="entry name" value="FkbH_domain"/>
</dbReference>
<dbReference type="Pfam" id="PF00109">
    <property type="entry name" value="ketoacyl-synt"/>
    <property type="match status" value="1"/>
</dbReference>
<dbReference type="Gene3D" id="3.30.559.10">
    <property type="entry name" value="Chloramphenicol acetyltransferase-like domain"/>
    <property type="match status" value="1"/>
</dbReference>
<dbReference type="GO" id="GO:0004315">
    <property type="term" value="F:3-oxoacyl-[acyl-carrier-protein] synthase activity"/>
    <property type="evidence" value="ECO:0007669"/>
    <property type="project" value="InterPro"/>
</dbReference>
<feature type="domain" description="Ketosynthase family 3 (KS3)" evidence="7">
    <location>
        <begin position="25"/>
        <end position="456"/>
    </location>
</feature>
<dbReference type="SUPFAM" id="SSF53901">
    <property type="entry name" value="Thiolase-like"/>
    <property type="match status" value="1"/>
</dbReference>
<dbReference type="InterPro" id="IPR020841">
    <property type="entry name" value="PKS_Beta-ketoAc_synthase_dom"/>
</dbReference>
<dbReference type="Proteomes" id="UP000223472">
    <property type="component" value="Unassembled WGS sequence"/>
</dbReference>
<reference evidence="8 9" key="1">
    <citation type="submission" date="2017-09" db="EMBL/GenBank/DDBJ databases">
        <title>Large-scale bioinformatics analysis of Bacillus genomes uncovers conserved roles of natural products in bacterial physiology.</title>
        <authorList>
            <consortium name="Agbiome Team Llc"/>
            <person name="Bleich R.M."/>
            <person name="Grubbs K.J."/>
            <person name="Santa Maria K.C."/>
            <person name="Allen S.E."/>
            <person name="Farag S."/>
            <person name="Shank E.A."/>
            <person name="Bowers A."/>
        </authorList>
    </citation>
    <scope>NUCLEOTIDE SEQUENCE [LARGE SCALE GENOMIC DNA]</scope>
    <source>
        <strain evidence="8 9">AFS065610</strain>
    </source>
</reference>
<dbReference type="InterPro" id="IPR016039">
    <property type="entry name" value="Thiolase-like"/>
</dbReference>
<dbReference type="CDD" id="cd19531">
    <property type="entry name" value="LCL_NRPS-like"/>
    <property type="match status" value="1"/>
</dbReference>
<evidence type="ECO:0000256" key="4">
    <source>
        <dbReference type="ARBA" id="ARBA00022598"/>
    </source>
</evidence>
<dbReference type="Pfam" id="PF00668">
    <property type="entry name" value="Condensation"/>
    <property type="match status" value="1"/>
</dbReference>
<dbReference type="InterPro" id="IPR023213">
    <property type="entry name" value="CAT-like_dom_sf"/>
</dbReference>
<feature type="domain" description="Carrier" evidence="6">
    <location>
        <begin position="1847"/>
        <end position="1923"/>
    </location>
</feature>
<dbReference type="InterPro" id="IPR014030">
    <property type="entry name" value="Ketoacyl_synth_N"/>
</dbReference>
<dbReference type="PROSITE" id="PS52004">
    <property type="entry name" value="KS3_2"/>
    <property type="match status" value="1"/>
</dbReference>
<dbReference type="PANTHER" id="PTHR43775:SF37">
    <property type="entry name" value="SI:DKEY-61P9.11"/>
    <property type="match status" value="1"/>
</dbReference>
<dbReference type="InterPro" id="IPR023214">
    <property type="entry name" value="HAD_sf"/>
</dbReference>
<comment type="caution">
    <text evidence="8">The sequence shown here is derived from an EMBL/GenBank/DDBJ whole genome shotgun (WGS) entry which is preliminary data.</text>
</comment>
<dbReference type="SUPFAM" id="SSF47336">
    <property type="entry name" value="ACP-like"/>
    <property type="match status" value="2"/>
</dbReference>
<dbReference type="InterPro" id="IPR036412">
    <property type="entry name" value="HAD-like_sf"/>
</dbReference>
<dbReference type="NCBIfam" id="TIGR01681">
    <property type="entry name" value="HAD-SF-IIIC"/>
    <property type="match status" value="1"/>
</dbReference>
<dbReference type="InterPro" id="IPR036291">
    <property type="entry name" value="NAD(P)-bd_dom_sf"/>
</dbReference>
<dbReference type="GO" id="GO:0005886">
    <property type="term" value="C:plasma membrane"/>
    <property type="evidence" value="ECO:0007669"/>
    <property type="project" value="TreeGrafter"/>
</dbReference>
<dbReference type="InterPro" id="IPR014031">
    <property type="entry name" value="Ketoacyl_synth_C"/>
</dbReference>
<dbReference type="InterPro" id="IPR018201">
    <property type="entry name" value="Ketoacyl_synth_AS"/>
</dbReference>
<gene>
    <name evidence="8" type="ORF">COM27_05480</name>
</gene>
<evidence type="ECO:0000256" key="2">
    <source>
        <dbReference type="ARBA" id="ARBA00022450"/>
    </source>
</evidence>
<dbReference type="PROSITE" id="PS50075">
    <property type="entry name" value="CARRIER"/>
    <property type="match status" value="2"/>
</dbReference>
<evidence type="ECO:0000259" key="7">
    <source>
        <dbReference type="PROSITE" id="PS52004"/>
    </source>
</evidence>
<dbReference type="InterPro" id="IPR036736">
    <property type="entry name" value="ACP-like_sf"/>
</dbReference>
<dbReference type="Pfam" id="PF02801">
    <property type="entry name" value="Ketoacyl-synt_C"/>
    <property type="match status" value="1"/>
</dbReference>
<name>A0A2B6H9Y1_9BACI</name>
<dbReference type="SMART" id="SM00825">
    <property type="entry name" value="PKS_KS"/>
    <property type="match status" value="1"/>
</dbReference>
<dbReference type="PANTHER" id="PTHR43775">
    <property type="entry name" value="FATTY ACID SYNTHASE"/>
    <property type="match status" value="1"/>
</dbReference>
<keyword evidence="3" id="KW-0597">Phosphoprotein</keyword>
<dbReference type="GO" id="GO:0071770">
    <property type="term" value="P:DIM/DIP cell wall layer assembly"/>
    <property type="evidence" value="ECO:0007669"/>
    <property type="project" value="TreeGrafter"/>
</dbReference>
<evidence type="ECO:0000256" key="3">
    <source>
        <dbReference type="ARBA" id="ARBA00022553"/>
    </source>
</evidence>
<dbReference type="Gene3D" id="3.30.559.30">
    <property type="entry name" value="Nonribosomal peptide synthetase, condensation domain"/>
    <property type="match status" value="1"/>
</dbReference>
<dbReference type="InterPro" id="IPR010033">
    <property type="entry name" value="HAD_SF_ppase_IIIC"/>
</dbReference>
<dbReference type="GO" id="GO:0006633">
    <property type="term" value="P:fatty acid biosynthetic process"/>
    <property type="evidence" value="ECO:0007669"/>
    <property type="project" value="InterPro"/>
</dbReference>
<dbReference type="RefSeq" id="WP_098707449.1">
    <property type="nucleotide sequence ID" value="NZ_JBEUTN010000287.1"/>
</dbReference>
<organism evidence="8 9">
    <name type="scientific">Bacillus wiedmannii</name>
    <dbReference type="NCBI Taxonomy" id="1890302"/>
    <lineage>
        <taxon>Bacteria</taxon>
        <taxon>Bacillati</taxon>
        <taxon>Bacillota</taxon>
        <taxon>Bacilli</taxon>
        <taxon>Bacillales</taxon>
        <taxon>Bacillaceae</taxon>
        <taxon>Bacillus</taxon>
        <taxon>Bacillus cereus group</taxon>
    </lineage>
</organism>
<keyword evidence="2" id="KW-0596">Phosphopantetheine</keyword>
<dbReference type="Gene3D" id="3.40.50.1000">
    <property type="entry name" value="HAD superfamily/HAD-like"/>
    <property type="match status" value="1"/>
</dbReference>
<sequence length="2338" mass="268164">MLKLDEIKLEEFSSLDFSEIKEVSEKDVAIIGISVNLPNAKDIEEFWRNIRNSFDCIGDFPEKRKTDSISCLKSIGIEEKNIKFGKGAYLTEVDKFDYNFFQISPKEASLMHPNQRLFLQNVWQAIEDAGYGGEKIRGTNTGLYLGHNTAPFIDTYYDYSRFIAEHDTSLVSMAIPGNLNSMIASRISYILDLKGPSMLIDTACSSSLVAIHTACRNIRNGECDMAIAGSVKINLFPLENEDYKLGIEASDGRAKTFDESSDGTGRGEGVAAVVLKPLSNALKDGDNIYAVIKGSAVNQDGSSAGITAPNALRQEEVILKAWEDAGINPETIAYIESHGTGTKLGDPIEIAGITRAFNKYTDRKQFCAVGSVKTNIGHLDAGAGIVGLIKAALALKYKELPPTVHFKYPNKKIDFENSPVYVNNILRKWEYEGYPRRSGVSSFGLSGTNCHVILEEAPKLDDDCKLSGNEKQILTMSAKSKESLQELISQYENFIGEEKDSNFTNICYTANTGREHFNYRVAMIVNNIDDLRDKIQYLKKFGLINNADKQIYFNSFKVVVDSTDKNSDEYEITEEGIRLLSNAVNQKVQEFSFNNIANEELLESICMSYIKGAKVEWDTWYRDSNIQKVSIPVYQFNGKRCWLEANENKKNSDSYNGKIDNYKTNVKLLGRENGTYTEIEIRIAQIWGEFLGFDEIDVEENFFTLGGDSIIATKIVNVASDIFGDKIEVTSLLRNPTIKRFAGSINGDKLMDKSSLATDLTIRPVEQEDYYPASLVQKQVFAQSQFKQMGTALNTPILLMFKGTLDKQRVKEVFTQLIMRHEALRTSFTFSDRDLVQKIHNQVDWNLETVAVSESELDQVINKHIKLFNLNQAPLARVVLFTVSDQRDVLFIDLHHIISDGVSFDILVKDFMYLYEGVQLPDLDIQYKDFTIWQEEFKKTPQMEKQMLYWQGVLKENIPELKLPLDYERSKSRSFEGNTIQFNISSNIVRKLTELAKETNVTLNTLLFGAYTLLLNKYTEQRDIVIGTVVSGRTHVQTDNIIGAFVNLLPIRNVINPNDKIKSFIQECNDVLLNAYENQDYHYTSMIEECGIKIDRTRNPIFDTALLFHNEYDSNTKLKVSNVPFSVKALPTNQSQLDIKLDIFISELNELNCMLEYKLDLFKEETINDFIKIFKAILEKLISNSSSEIKDLFVSIDKDEEQSRLKNEEVSKGTIAQSKLDLAISATFTAEPILDYINWWGSEFGMDIDVKFAPYNQVFMELLDPASLISSNTGANLLLVRFEDWIRNETLENDASILANLDKNYTELVSILKDKQKNVPFFVGVFPISTHLNLSQKIAERIKDLNLEWVKELEAMENVHILDFRKAIDEYDVTEVFDKLKDSEGHIPFTDEYYAALGATVVRKLHSWKNQGFKVVVLDCDNTLWKGVCGEDGALGVEVDEHFKKLQEFMLEKYDEGMLLTLCSKNNESDVWEVFNENPNMVLKKEHFVSHKINWSPKSENIMELAQELNLGLSSFIFIDDNFAECSEVMMNCPEVLTLHLPKDANQMSSYLQHVWAFDRFIVTEEDRKRTSMYVSEQKRKEMQKSVQTLPNFLKGLELKMSMNKVEKSQIARVAQITKRTNQFNLSTKRMSESDIEGFMQSDDVICWTIEVSDRFGDYGLVGVVITKKEEKRLFIDTFLLSCRVLGRTVEDAILYGLAEYCKENDFEFLEAEFYPTEKNKPFLNFIERSNWEKVETFEDYTIYRIPIKTIQSMDIIDCYYNDTYEKKDTPQIENNKEDLNKTMINDETKSINNSSGRTWSINVTNKENLWHEKYLLPLEKHSAHLFVDIPKKGNIDGNKDNREYIAPRNEAEKRIAEIWQQVLGIEKVSVTDNFFELGGTSLDGIQVISKISMEFEAQLNDIFEYDTIESFAKNIPFNKDYLLSLFDKKESIAKSKNEDDFETDAGVQSKLKEYHNKVSEYNDINLSNIKEYKNILLTGVTGYLGAHMLYDMLKETTSNIHVIVRGKNTQDSQKRLMRKLEFYFNDSFYEQYKERIFIYSGDLSQENFGLSKDSYEELAKIIDCVMNSAANVSHYGKFEESYEINVKGTERLIKFAFNFKQKDLHHISTPLVAFGKIEGIDNFLFTEFDHYVGQEDENIYFRTKLEAERLIVLAREKGLNATIYRVGNLNYNTSTLKFQENIADNAFYSVVKSFIKVNMVPALDAKVIDFSFVNYVSKAIILLFNRDDLRNETHHVYNYNGISSLELGQFLQSVGYDSINITDVSELFANFENPEMQENIMKIIIHAGLMGNLRDTDFHLVFDKTKLILDRLGFSWPNIERNHVEQMLEYAKEVQFI</sequence>
<keyword evidence="5" id="KW-0808">Transferase</keyword>
<dbReference type="GO" id="GO:0004312">
    <property type="term" value="F:fatty acid synthase activity"/>
    <property type="evidence" value="ECO:0007669"/>
    <property type="project" value="TreeGrafter"/>
</dbReference>
<dbReference type="Gene3D" id="3.40.50.1110">
    <property type="entry name" value="SGNH hydrolase"/>
    <property type="match status" value="1"/>
</dbReference>
<accession>A0A2B6H9Y1</accession>
<dbReference type="Gene3D" id="1.10.1200.10">
    <property type="entry name" value="ACP-like"/>
    <property type="match status" value="2"/>
</dbReference>
<feature type="domain" description="Carrier" evidence="6">
    <location>
        <begin position="674"/>
        <end position="749"/>
    </location>
</feature>
<dbReference type="Pfam" id="PF00550">
    <property type="entry name" value="PP-binding"/>
    <property type="match status" value="2"/>
</dbReference>
<dbReference type="InterPro" id="IPR001242">
    <property type="entry name" value="Condensation_dom"/>
</dbReference>
<dbReference type="Gene3D" id="1.10.1240.100">
    <property type="match status" value="1"/>
</dbReference>
<dbReference type="Pfam" id="PF22621">
    <property type="entry name" value="CurL-like_PKS_C"/>
    <property type="match status" value="1"/>
</dbReference>
<dbReference type="CDD" id="cd00833">
    <property type="entry name" value="PKS"/>
    <property type="match status" value="1"/>
</dbReference>
<dbReference type="InterPro" id="IPR036514">
    <property type="entry name" value="SGNH_hydro_sf"/>
</dbReference>
<dbReference type="Gene3D" id="3.40.47.10">
    <property type="match status" value="1"/>
</dbReference>
<dbReference type="InterPro" id="IPR050091">
    <property type="entry name" value="PKS_NRPS_Biosynth_Enz"/>
</dbReference>
<dbReference type="GO" id="GO:0005737">
    <property type="term" value="C:cytoplasm"/>
    <property type="evidence" value="ECO:0007669"/>
    <property type="project" value="TreeGrafter"/>
</dbReference>
<evidence type="ECO:0000256" key="5">
    <source>
        <dbReference type="ARBA" id="ARBA00022679"/>
    </source>
</evidence>
<dbReference type="PROSITE" id="PS00606">
    <property type="entry name" value="KS3_1"/>
    <property type="match status" value="1"/>
</dbReference>
<dbReference type="InterPro" id="IPR013120">
    <property type="entry name" value="FAR_NAD-bd"/>
</dbReference>
<dbReference type="Gene3D" id="3.40.50.720">
    <property type="entry name" value="NAD(P)-binding Rossmann-like Domain"/>
    <property type="match status" value="1"/>
</dbReference>
<evidence type="ECO:0000259" key="6">
    <source>
        <dbReference type="PROSITE" id="PS50075"/>
    </source>
</evidence>
<dbReference type="GO" id="GO:0016874">
    <property type="term" value="F:ligase activity"/>
    <property type="evidence" value="ECO:0007669"/>
    <property type="project" value="UniProtKB-KW"/>
</dbReference>